<gene>
    <name evidence="2" type="ORF">E2C01_089500</name>
</gene>
<evidence type="ECO:0000313" key="2">
    <source>
        <dbReference type="EMBL" id="MPC94336.1"/>
    </source>
</evidence>
<comment type="caution">
    <text evidence="2">The sequence shown here is derived from an EMBL/GenBank/DDBJ whole genome shotgun (WGS) entry which is preliminary data.</text>
</comment>
<feature type="region of interest" description="Disordered" evidence="1">
    <location>
        <begin position="1"/>
        <end position="66"/>
    </location>
</feature>
<dbReference type="AlphaFoldDB" id="A0A5B7JJ72"/>
<name>A0A5B7JJ72_PORTR</name>
<sequence length="112" mass="11724">MFGAATMARCRESWGKGGGGGEGGGQGQVSTGREAGGVVGKEEGREGAGPGRDREEGDSVGRLGRSITYVRPAGVFRFSRYPAADSQSTISATTVIKPRECRQRKTDTQDGR</sequence>
<dbReference type="EMBL" id="VSRR010098112">
    <property type="protein sequence ID" value="MPC94336.1"/>
    <property type="molecule type" value="Genomic_DNA"/>
</dbReference>
<feature type="compositionally biased region" description="Basic and acidic residues" evidence="1">
    <location>
        <begin position="97"/>
        <end position="112"/>
    </location>
</feature>
<evidence type="ECO:0000313" key="3">
    <source>
        <dbReference type="Proteomes" id="UP000324222"/>
    </source>
</evidence>
<feature type="compositionally biased region" description="Basic and acidic residues" evidence="1">
    <location>
        <begin position="40"/>
        <end position="59"/>
    </location>
</feature>
<feature type="compositionally biased region" description="Polar residues" evidence="1">
    <location>
        <begin position="85"/>
        <end position="94"/>
    </location>
</feature>
<organism evidence="2 3">
    <name type="scientific">Portunus trituberculatus</name>
    <name type="common">Swimming crab</name>
    <name type="synonym">Neptunus trituberculatus</name>
    <dbReference type="NCBI Taxonomy" id="210409"/>
    <lineage>
        <taxon>Eukaryota</taxon>
        <taxon>Metazoa</taxon>
        <taxon>Ecdysozoa</taxon>
        <taxon>Arthropoda</taxon>
        <taxon>Crustacea</taxon>
        <taxon>Multicrustacea</taxon>
        <taxon>Malacostraca</taxon>
        <taxon>Eumalacostraca</taxon>
        <taxon>Eucarida</taxon>
        <taxon>Decapoda</taxon>
        <taxon>Pleocyemata</taxon>
        <taxon>Brachyura</taxon>
        <taxon>Eubrachyura</taxon>
        <taxon>Portunoidea</taxon>
        <taxon>Portunidae</taxon>
        <taxon>Portuninae</taxon>
        <taxon>Portunus</taxon>
    </lineage>
</organism>
<evidence type="ECO:0000256" key="1">
    <source>
        <dbReference type="SAM" id="MobiDB-lite"/>
    </source>
</evidence>
<proteinExistence type="predicted"/>
<accession>A0A5B7JJ72</accession>
<reference evidence="2 3" key="1">
    <citation type="submission" date="2019-05" db="EMBL/GenBank/DDBJ databases">
        <title>Another draft genome of Portunus trituberculatus and its Hox gene families provides insights of decapod evolution.</title>
        <authorList>
            <person name="Jeong J.-H."/>
            <person name="Song I."/>
            <person name="Kim S."/>
            <person name="Choi T."/>
            <person name="Kim D."/>
            <person name="Ryu S."/>
            <person name="Kim W."/>
        </authorList>
    </citation>
    <scope>NUCLEOTIDE SEQUENCE [LARGE SCALE GENOMIC DNA]</scope>
    <source>
        <tissue evidence="2">Muscle</tissue>
    </source>
</reference>
<feature type="region of interest" description="Disordered" evidence="1">
    <location>
        <begin position="84"/>
        <end position="112"/>
    </location>
</feature>
<feature type="compositionally biased region" description="Gly residues" evidence="1">
    <location>
        <begin position="15"/>
        <end position="27"/>
    </location>
</feature>
<protein>
    <submittedName>
        <fullName evidence="2">Uncharacterized protein</fullName>
    </submittedName>
</protein>
<dbReference type="Proteomes" id="UP000324222">
    <property type="component" value="Unassembled WGS sequence"/>
</dbReference>
<keyword evidence="3" id="KW-1185">Reference proteome</keyword>